<name>A0ABR3SBS2_9PEZI</name>
<proteinExistence type="predicted"/>
<organism evidence="2 3">
    <name type="scientific">Neofusicoccum ribis</name>
    <dbReference type="NCBI Taxonomy" id="45134"/>
    <lineage>
        <taxon>Eukaryota</taxon>
        <taxon>Fungi</taxon>
        <taxon>Dikarya</taxon>
        <taxon>Ascomycota</taxon>
        <taxon>Pezizomycotina</taxon>
        <taxon>Dothideomycetes</taxon>
        <taxon>Dothideomycetes incertae sedis</taxon>
        <taxon>Botryosphaeriales</taxon>
        <taxon>Botryosphaeriaceae</taxon>
        <taxon>Neofusicoccum</taxon>
    </lineage>
</organism>
<dbReference type="InterPro" id="IPR008271">
    <property type="entry name" value="Ser/Thr_kinase_AS"/>
</dbReference>
<dbReference type="InterPro" id="IPR000719">
    <property type="entry name" value="Prot_kinase_dom"/>
</dbReference>
<feature type="domain" description="Protein kinase" evidence="1">
    <location>
        <begin position="1"/>
        <end position="149"/>
    </location>
</feature>
<protein>
    <recommendedName>
        <fullName evidence="1">Protein kinase domain-containing protein</fullName>
    </recommendedName>
</protein>
<evidence type="ECO:0000259" key="1">
    <source>
        <dbReference type="PROSITE" id="PS50011"/>
    </source>
</evidence>
<dbReference type="SUPFAM" id="SSF56112">
    <property type="entry name" value="Protein kinase-like (PK-like)"/>
    <property type="match status" value="1"/>
</dbReference>
<dbReference type="PROSITE" id="PS50011">
    <property type="entry name" value="PROTEIN_KINASE_DOM"/>
    <property type="match status" value="1"/>
</dbReference>
<sequence length="149" mass="17225">MSTDGGNDRIGPLLADTPVQFFNRDSFDSEHAAYRTIAAVPALRYRVYPYYGVYEAVELLFRQPYYSRALCLQLLPGQTLWHTLYPTPPPSAERRWLHLRLRETLAILHHQAGLYHGDVKEDNIFVYSADVWLLDFGAARFGIHVDDKR</sequence>
<dbReference type="Gene3D" id="1.10.510.10">
    <property type="entry name" value="Transferase(Phosphotransferase) domain 1"/>
    <property type="match status" value="1"/>
</dbReference>
<evidence type="ECO:0000313" key="3">
    <source>
        <dbReference type="Proteomes" id="UP001521116"/>
    </source>
</evidence>
<keyword evidence="3" id="KW-1185">Reference proteome</keyword>
<gene>
    <name evidence="2" type="ORF">SLS56_011740</name>
</gene>
<comment type="caution">
    <text evidence="2">The sequence shown here is derived from an EMBL/GenBank/DDBJ whole genome shotgun (WGS) entry which is preliminary data.</text>
</comment>
<dbReference type="PROSITE" id="PS00108">
    <property type="entry name" value="PROTEIN_KINASE_ST"/>
    <property type="match status" value="1"/>
</dbReference>
<evidence type="ECO:0000313" key="2">
    <source>
        <dbReference type="EMBL" id="KAL1615658.1"/>
    </source>
</evidence>
<accession>A0ABR3SBS2</accession>
<dbReference type="InterPro" id="IPR011009">
    <property type="entry name" value="Kinase-like_dom_sf"/>
</dbReference>
<dbReference type="Proteomes" id="UP001521116">
    <property type="component" value="Unassembled WGS sequence"/>
</dbReference>
<reference evidence="2 3" key="1">
    <citation type="submission" date="2024-02" db="EMBL/GenBank/DDBJ databases">
        <title>De novo assembly and annotation of 12 fungi associated with fruit tree decline syndrome in Ontario, Canada.</title>
        <authorList>
            <person name="Sulman M."/>
            <person name="Ellouze W."/>
            <person name="Ilyukhin E."/>
        </authorList>
    </citation>
    <scope>NUCLEOTIDE SEQUENCE [LARGE SCALE GENOMIC DNA]</scope>
    <source>
        <strain evidence="2 3">M1-105</strain>
    </source>
</reference>
<dbReference type="EMBL" id="JAJVDC020000303">
    <property type="protein sequence ID" value="KAL1615658.1"/>
    <property type="molecule type" value="Genomic_DNA"/>
</dbReference>